<dbReference type="Gene3D" id="3.40.605.10">
    <property type="entry name" value="Aldehyde Dehydrogenase, Chain A, domain 1"/>
    <property type="match status" value="1"/>
</dbReference>
<evidence type="ECO:0000256" key="2">
    <source>
        <dbReference type="ARBA" id="ARBA00023002"/>
    </source>
</evidence>
<dbReference type="EMBL" id="AM420293">
    <property type="protein sequence ID" value="CAM03240.1"/>
    <property type="molecule type" value="Genomic_DNA"/>
</dbReference>
<dbReference type="GO" id="GO:0008802">
    <property type="term" value="F:betaine-aldehyde dehydrogenase (NAD+) activity"/>
    <property type="evidence" value="ECO:0007669"/>
    <property type="project" value="UniProtKB-EC"/>
</dbReference>
<evidence type="ECO:0000313" key="6">
    <source>
        <dbReference type="EMBL" id="CAM03240.1"/>
    </source>
</evidence>
<dbReference type="PROSITE" id="PS00687">
    <property type="entry name" value="ALDEHYDE_DEHYDR_GLU"/>
    <property type="match status" value="1"/>
</dbReference>
<dbReference type="InterPro" id="IPR015590">
    <property type="entry name" value="Aldehyde_DH_dom"/>
</dbReference>
<dbReference type="InterPro" id="IPR016163">
    <property type="entry name" value="Ald_DH_C"/>
</dbReference>
<feature type="domain" description="Aldehyde dehydrogenase" evidence="5">
    <location>
        <begin position="34"/>
        <end position="486"/>
    </location>
</feature>
<dbReference type="PANTHER" id="PTHR11699">
    <property type="entry name" value="ALDEHYDE DEHYDROGENASE-RELATED"/>
    <property type="match status" value="1"/>
</dbReference>
<dbReference type="Pfam" id="PF00171">
    <property type="entry name" value="Aldedh"/>
    <property type="match status" value="1"/>
</dbReference>
<accession>A4FGR5</accession>
<evidence type="ECO:0000256" key="3">
    <source>
        <dbReference type="PROSITE-ProRule" id="PRU10007"/>
    </source>
</evidence>
<comment type="similarity">
    <text evidence="1 4">Belongs to the aldehyde dehydrogenase family.</text>
</comment>
<keyword evidence="2 4" id="KW-0560">Oxidoreductase</keyword>
<keyword evidence="7" id="KW-1185">Reference proteome</keyword>
<reference evidence="6 7" key="1">
    <citation type="journal article" date="2007" name="Nat. Biotechnol.">
        <title>Complete genome sequence of the erythromycin-producing bacterium Saccharopolyspora erythraea NRRL23338.</title>
        <authorList>
            <person name="Oliynyk M."/>
            <person name="Samborskyy M."/>
            <person name="Lester J.B."/>
            <person name="Mironenko T."/>
            <person name="Scott N."/>
            <person name="Dickens S."/>
            <person name="Haydock S.F."/>
            <person name="Leadlay P.F."/>
        </authorList>
    </citation>
    <scope>NUCLEOTIDE SEQUENCE [LARGE SCALE GENOMIC DNA]</scope>
    <source>
        <strain evidence="7">ATCC 11635 / DSM 40517 / JCM 4748 / NBRC 13426 / NCIMB 8594 / NRRL 2338</strain>
    </source>
</reference>
<dbReference type="Gene3D" id="3.40.309.10">
    <property type="entry name" value="Aldehyde Dehydrogenase, Chain A, domain 2"/>
    <property type="match status" value="1"/>
</dbReference>
<evidence type="ECO:0000259" key="5">
    <source>
        <dbReference type="Pfam" id="PF00171"/>
    </source>
</evidence>
<evidence type="ECO:0000313" key="7">
    <source>
        <dbReference type="Proteomes" id="UP000006728"/>
    </source>
</evidence>
<dbReference type="EC" id="1.2.1.8" evidence="6"/>
<feature type="active site" evidence="3">
    <location>
        <position position="260"/>
    </location>
</feature>
<dbReference type="InterPro" id="IPR029510">
    <property type="entry name" value="Ald_DH_CS_GLU"/>
</dbReference>
<dbReference type="Proteomes" id="UP000006728">
    <property type="component" value="Chromosome"/>
</dbReference>
<dbReference type="AlphaFoldDB" id="A4FGR5"/>
<dbReference type="STRING" id="405948.SACE_3969"/>
<organism evidence="6 7">
    <name type="scientific">Saccharopolyspora erythraea (strain ATCC 11635 / DSM 40517 / JCM 4748 / NBRC 13426 / NCIMB 8594 / NRRL 2338)</name>
    <dbReference type="NCBI Taxonomy" id="405948"/>
    <lineage>
        <taxon>Bacteria</taxon>
        <taxon>Bacillati</taxon>
        <taxon>Actinomycetota</taxon>
        <taxon>Actinomycetes</taxon>
        <taxon>Pseudonocardiales</taxon>
        <taxon>Pseudonocardiaceae</taxon>
        <taxon>Saccharopolyspora</taxon>
    </lineage>
</organism>
<dbReference type="HOGENOM" id="CLU_005391_0_0_11"/>
<dbReference type="FunFam" id="3.40.309.10:FF:000012">
    <property type="entry name" value="Betaine aldehyde dehydrogenase"/>
    <property type="match status" value="1"/>
</dbReference>
<dbReference type="KEGG" id="sen:SACE_3969"/>
<protein>
    <submittedName>
        <fullName evidence="6">Betaine-aldehyde dehydrogenase</fullName>
        <ecNumber evidence="6">1.2.1.8</ecNumber>
    </submittedName>
</protein>
<gene>
    <name evidence="6" type="ordered locus">SACE_3969</name>
</gene>
<dbReference type="InterPro" id="IPR016161">
    <property type="entry name" value="Ald_DH/histidinol_DH"/>
</dbReference>
<dbReference type="InterPro" id="IPR016160">
    <property type="entry name" value="Ald_DH_CS_CYS"/>
</dbReference>
<dbReference type="eggNOG" id="COG1012">
    <property type="taxonomic scope" value="Bacteria"/>
</dbReference>
<sequence>MRSTYVTELLPSPARPAEVSALIGADRMPGQGWIDDVDPSRGAVVARLARCGAAEVAGAVATARETFQRRWRRRPASERGSLLRAVAERIRAEAEELAVQESTETGKPLRQGRADVAAAARYFEFYGSVVEALHGEVVPQVGDNQVFVHREPHGVTGHIVAWNYPLQITARSAAASLAAGNCCVIKPAEEASLGAVRLAEIALEAGVPAGCFNVVTGLGEEAGAALAAAPVDHLAFTGSVEVGRLVAATAGRNLVPTTMELGGKSPNIVFDDADLELALPTIVNSIVQNGGQTCSAGSRLLVHRDIHRRVVDGIAERFRALRLGPALEDPDLGPLISAAQRERVAGLVGDGAGDGRLVTGGRVAEGPGLDDGYFFEPTLVDDVAPDSLLAREEVFGPVLAVTPFDDLDEAVRIANGTDFGLVAAVWTRNVGRAHWISRELDAGQVFVNTYGAGGGVELPFGGVKNSGFGREKGFEGLLAYTRTKTVAVRSVADDDMS</sequence>
<dbReference type="InterPro" id="IPR016162">
    <property type="entry name" value="Ald_DH_N"/>
</dbReference>
<evidence type="ECO:0000256" key="4">
    <source>
        <dbReference type="RuleBase" id="RU003345"/>
    </source>
</evidence>
<dbReference type="PROSITE" id="PS00070">
    <property type="entry name" value="ALDEHYDE_DEHYDR_CYS"/>
    <property type="match status" value="1"/>
</dbReference>
<dbReference type="FunFam" id="3.40.605.10:FF:000007">
    <property type="entry name" value="NAD/NADP-dependent betaine aldehyde dehydrogenase"/>
    <property type="match status" value="1"/>
</dbReference>
<dbReference type="SUPFAM" id="SSF53720">
    <property type="entry name" value="ALDH-like"/>
    <property type="match status" value="1"/>
</dbReference>
<proteinExistence type="inferred from homology"/>
<name>A4FGR5_SACEN</name>
<evidence type="ECO:0000256" key="1">
    <source>
        <dbReference type="ARBA" id="ARBA00009986"/>
    </source>
</evidence>
<dbReference type="CDD" id="cd07109">
    <property type="entry name" value="ALDH_AAS00426"/>
    <property type="match status" value="1"/>
</dbReference>